<organism evidence="1 2">
    <name type="scientific">Marinobacter nauticus</name>
    <name type="common">Marinobacter hydrocarbonoclasticus</name>
    <name type="synonym">Marinobacter aquaeolei</name>
    <dbReference type="NCBI Taxonomy" id="2743"/>
    <lineage>
        <taxon>Bacteria</taxon>
        <taxon>Pseudomonadati</taxon>
        <taxon>Pseudomonadota</taxon>
        <taxon>Gammaproteobacteria</taxon>
        <taxon>Pseudomonadales</taxon>
        <taxon>Marinobacteraceae</taxon>
        <taxon>Marinobacter</taxon>
    </lineage>
</organism>
<feature type="non-terminal residue" evidence="1">
    <location>
        <position position="108"/>
    </location>
</feature>
<dbReference type="AlphaFoldDB" id="A0A3B8WNI4"/>
<proteinExistence type="predicted"/>
<dbReference type="EMBL" id="DLYI01000225">
    <property type="protein sequence ID" value="HAC29502.1"/>
    <property type="molecule type" value="Genomic_DNA"/>
</dbReference>
<comment type="caution">
    <text evidence="1">The sequence shown here is derived from an EMBL/GenBank/DDBJ whole genome shotgun (WGS) entry which is preliminary data.</text>
</comment>
<name>A0A3B8WNI4_MARNT</name>
<protein>
    <submittedName>
        <fullName evidence="1">Xylulose 5-phosphate 3-epimerase</fullName>
    </submittedName>
</protein>
<gene>
    <name evidence="1" type="ORF">DCF82_17100</name>
</gene>
<dbReference type="Proteomes" id="UP000261325">
    <property type="component" value="Unassembled WGS sequence"/>
</dbReference>
<sequence length="108" mass="12282">MNGYSIEDSHRIQQRAAQYRQRYPQFANWAKGRGVIEHTDLTQVRVFDLCQELVCAGRYDSLDDALIIFEAADTLTNAAMWLVAHMTYASRVDLSGQPLAADDFKENP</sequence>
<evidence type="ECO:0000313" key="2">
    <source>
        <dbReference type="Proteomes" id="UP000261325"/>
    </source>
</evidence>
<evidence type="ECO:0000313" key="1">
    <source>
        <dbReference type="EMBL" id="HAC29502.1"/>
    </source>
</evidence>
<accession>A0A3B8WNI4</accession>
<reference evidence="1 2" key="1">
    <citation type="journal article" date="2018" name="Nat. Biotechnol.">
        <title>A standardized bacterial taxonomy based on genome phylogeny substantially revises the tree of life.</title>
        <authorList>
            <person name="Parks D.H."/>
            <person name="Chuvochina M."/>
            <person name="Waite D.W."/>
            <person name="Rinke C."/>
            <person name="Skarshewski A."/>
            <person name="Chaumeil P.A."/>
            <person name="Hugenholtz P."/>
        </authorList>
    </citation>
    <scope>NUCLEOTIDE SEQUENCE [LARGE SCALE GENOMIC DNA]</scope>
    <source>
        <strain evidence="1">UBA9049</strain>
    </source>
</reference>